<dbReference type="AlphaFoldDB" id="A0AAD3S233"/>
<keyword evidence="2" id="KW-1185">Reference proteome</keyword>
<organism evidence="1 2">
    <name type="scientific">Nepenthes gracilis</name>
    <name type="common">Slender pitcher plant</name>
    <dbReference type="NCBI Taxonomy" id="150966"/>
    <lineage>
        <taxon>Eukaryota</taxon>
        <taxon>Viridiplantae</taxon>
        <taxon>Streptophyta</taxon>
        <taxon>Embryophyta</taxon>
        <taxon>Tracheophyta</taxon>
        <taxon>Spermatophyta</taxon>
        <taxon>Magnoliopsida</taxon>
        <taxon>eudicotyledons</taxon>
        <taxon>Gunneridae</taxon>
        <taxon>Pentapetalae</taxon>
        <taxon>Caryophyllales</taxon>
        <taxon>Nepenthaceae</taxon>
        <taxon>Nepenthes</taxon>
    </lineage>
</organism>
<comment type="caution">
    <text evidence="1">The sequence shown here is derived from an EMBL/GenBank/DDBJ whole genome shotgun (WGS) entry which is preliminary data.</text>
</comment>
<dbReference type="Proteomes" id="UP001279734">
    <property type="component" value="Unassembled WGS sequence"/>
</dbReference>
<evidence type="ECO:0000313" key="2">
    <source>
        <dbReference type="Proteomes" id="UP001279734"/>
    </source>
</evidence>
<gene>
    <name evidence="1" type="ORF">Nepgr_004819</name>
</gene>
<proteinExistence type="predicted"/>
<sequence length="122" mass="13403">MWNPAFCKDCKLFGHSYESCKRLVKTEFRPIRPVLKEVDSSGLAAIGLAEAQEADCVVNSPLRSKLQGGECCGGVQSFLSPGDSRWEAQMEVFNCLKVGGYPSPWTPCAQGPYLLLMLLETL</sequence>
<dbReference type="EMBL" id="BSYO01000004">
    <property type="protein sequence ID" value="GMH02980.1"/>
    <property type="molecule type" value="Genomic_DNA"/>
</dbReference>
<protein>
    <submittedName>
        <fullName evidence="1">Uncharacterized protein</fullName>
    </submittedName>
</protein>
<name>A0AAD3S233_NEPGR</name>
<accession>A0AAD3S233</accession>
<evidence type="ECO:0000313" key="1">
    <source>
        <dbReference type="EMBL" id="GMH02980.1"/>
    </source>
</evidence>
<reference evidence="1" key="1">
    <citation type="submission" date="2023-05" db="EMBL/GenBank/DDBJ databases">
        <title>Nepenthes gracilis genome sequencing.</title>
        <authorList>
            <person name="Fukushima K."/>
        </authorList>
    </citation>
    <scope>NUCLEOTIDE SEQUENCE</scope>
    <source>
        <strain evidence="1">SING2019-196</strain>
    </source>
</reference>